<dbReference type="InterPro" id="IPR001307">
    <property type="entry name" value="Thiosulphate_STrfase_CS"/>
</dbReference>
<dbReference type="OrthoDB" id="270167at2759"/>
<organism evidence="5 6">
    <name type="scientific">Tetrapisispora phaffii (strain ATCC 24235 / CBS 4417 / NBRC 1672 / NRRL Y-8282 / UCD 70-5)</name>
    <name type="common">Yeast</name>
    <name type="synonym">Fabospora phaffii</name>
    <dbReference type="NCBI Taxonomy" id="1071381"/>
    <lineage>
        <taxon>Eukaryota</taxon>
        <taxon>Fungi</taxon>
        <taxon>Dikarya</taxon>
        <taxon>Ascomycota</taxon>
        <taxon>Saccharomycotina</taxon>
        <taxon>Saccharomycetes</taxon>
        <taxon>Saccharomycetales</taxon>
        <taxon>Saccharomycetaceae</taxon>
        <taxon>Tetrapisispora</taxon>
    </lineage>
</organism>
<dbReference type="eggNOG" id="KOG1529">
    <property type="taxonomic scope" value="Eukaryota"/>
</dbReference>
<dbReference type="PANTHER" id="PTHR11364:SF27">
    <property type="entry name" value="SULFURTRANSFERASE"/>
    <property type="match status" value="1"/>
</dbReference>
<dbReference type="InterPro" id="IPR045078">
    <property type="entry name" value="TST/MPST-like"/>
</dbReference>
<dbReference type="FunFam" id="3.40.250.10:FF:000069">
    <property type="entry name" value="Sulfurtransferase"/>
    <property type="match status" value="1"/>
</dbReference>
<dbReference type="KEGG" id="tpf:TPHA_0D01360"/>
<dbReference type="CDD" id="cd01449">
    <property type="entry name" value="TST_Repeat_2"/>
    <property type="match status" value="1"/>
</dbReference>
<dbReference type="AlphaFoldDB" id="G8BSF6"/>
<dbReference type="GO" id="GO:0005739">
    <property type="term" value="C:mitochondrion"/>
    <property type="evidence" value="ECO:0007669"/>
    <property type="project" value="TreeGrafter"/>
</dbReference>
<dbReference type="SMART" id="SM00450">
    <property type="entry name" value="RHOD"/>
    <property type="match status" value="2"/>
</dbReference>
<dbReference type="STRING" id="1071381.G8BSF6"/>
<dbReference type="GeneID" id="11531033"/>
<reference evidence="5 6" key="1">
    <citation type="journal article" date="2011" name="Proc. Natl. Acad. Sci. U.S.A.">
        <title>Evolutionary erosion of yeast sex chromosomes by mating-type switching accidents.</title>
        <authorList>
            <person name="Gordon J.L."/>
            <person name="Armisen D."/>
            <person name="Proux-Wera E."/>
            <person name="Oheigeartaigh S.S."/>
            <person name="Byrne K.P."/>
            <person name="Wolfe K.H."/>
        </authorList>
    </citation>
    <scope>NUCLEOTIDE SEQUENCE [LARGE SCALE GENOMIC DNA]</scope>
    <source>
        <strain evidence="6">ATCC 24235 / CBS 4417 / NBRC 1672 / NRRL Y-8282 / UCD 70-5</strain>
    </source>
</reference>
<dbReference type="InterPro" id="IPR001763">
    <property type="entry name" value="Rhodanese-like_dom"/>
</dbReference>
<evidence type="ECO:0000256" key="1">
    <source>
        <dbReference type="ARBA" id="ARBA00022679"/>
    </source>
</evidence>
<gene>
    <name evidence="5" type="primary">TPHA0D01360</name>
    <name evidence="5" type="ordered locus">TPHA_0D01360</name>
</gene>
<dbReference type="RefSeq" id="XP_003685211.1">
    <property type="nucleotide sequence ID" value="XM_003685163.1"/>
</dbReference>
<dbReference type="FunFam" id="3.40.250.10:FF:000070">
    <property type="entry name" value="Sulfurtransferase"/>
    <property type="match status" value="1"/>
</dbReference>
<dbReference type="PROSITE" id="PS50206">
    <property type="entry name" value="RHODANESE_3"/>
    <property type="match status" value="2"/>
</dbReference>
<dbReference type="GO" id="GO:0004792">
    <property type="term" value="F:thiosulfate-cyanide sulfurtransferase activity"/>
    <property type="evidence" value="ECO:0007669"/>
    <property type="project" value="EnsemblFungi"/>
</dbReference>
<dbReference type="GO" id="GO:0002143">
    <property type="term" value="P:tRNA wobble position uridine thiolation"/>
    <property type="evidence" value="ECO:0007669"/>
    <property type="project" value="EnsemblFungi"/>
</dbReference>
<feature type="domain" description="Rhodanese" evidence="4">
    <location>
        <begin position="20"/>
        <end position="137"/>
    </location>
</feature>
<keyword evidence="1 3" id="KW-0808">Transferase</keyword>
<dbReference type="InterPro" id="IPR036873">
    <property type="entry name" value="Rhodanese-like_dom_sf"/>
</dbReference>
<keyword evidence="6" id="KW-1185">Reference proteome</keyword>
<name>G8BSF6_TETPH</name>
<dbReference type="SUPFAM" id="SSF52821">
    <property type="entry name" value="Rhodanese/Cell cycle control phosphatase"/>
    <property type="match status" value="2"/>
</dbReference>
<dbReference type="CDD" id="cd01448">
    <property type="entry name" value="TST_Repeat_1"/>
    <property type="match status" value="1"/>
</dbReference>
<sequence>MSGFKLLTPIAFDKLLKGETTHRVIPIDATWFLPSFKRSGAQEFLTIERIPNAIHFDIDTIKDPKSIYPHMAPDLETFNKSMSKLGLKRDDILVVYDRIGNFSAPRCAWTLSLFGHENVYLLNNFLLYKKEGYPVDNSVVNSFSQYPETQYKSDINLSQKEIIDFESILKLVNDNQLSAKYNAYDARALNRFEGKVPEPRPDIPSGHIPGFQPLPFTDVLEGETGTYPSSTTELKAKINKAMENLKSTYDPKKPTIVMCGTGVTGIIIKTALEQSGIKDVKCYDGSWTEWALRTDKKIIANNRD</sequence>
<dbReference type="Proteomes" id="UP000005666">
    <property type="component" value="Chromosome 4"/>
</dbReference>
<evidence type="ECO:0000313" key="6">
    <source>
        <dbReference type="Proteomes" id="UP000005666"/>
    </source>
</evidence>
<dbReference type="PROSITE" id="PS00683">
    <property type="entry name" value="RHODANESE_2"/>
    <property type="match status" value="1"/>
</dbReference>
<dbReference type="OMA" id="NNNWFAS"/>
<evidence type="ECO:0000313" key="5">
    <source>
        <dbReference type="EMBL" id="CCE62777.1"/>
    </source>
</evidence>
<proteinExistence type="predicted"/>
<dbReference type="EMBL" id="HE612859">
    <property type="protein sequence ID" value="CCE62777.1"/>
    <property type="molecule type" value="Genomic_DNA"/>
</dbReference>
<dbReference type="Pfam" id="PF00581">
    <property type="entry name" value="Rhodanese"/>
    <property type="match status" value="2"/>
</dbReference>
<accession>G8BSF6</accession>
<evidence type="ECO:0000256" key="3">
    <source>
        <dbReference type="RuleBase" id="RU000507"/>
    </source>
</evidence>
<dbReference type="Gene3D" id="3.40.250.10">
    <property type="entry name" value="Rhodanese-like domain"/>
    <property type="match status" value="2"/>
</dbReference>
<feature type="domain" description="Rhodanese" evidence="4">
    <location>
        <begin position="185"/>
        <end position="299"/>
    </location>
</feature>
<evidence type="ECO:0000259" key="4">
    <source>
        <dbReference type="PROSITE" id="PS50206"/>
    </source>
</evidence>
<dbReference type="PANTHER" id="PTHR11364">
    <property type="entry name" value="THIOSULFATE SULFERTANSFERASE"/>
    <property type="match status" value="1"/>
</dbReference>
<keyword evidence="2" id="KW-0677">Repeat</keyword>
<dbReference type="HOGENOM" id="CLU_031618_3_1_1"/>
<evidence type="ECO:0000256" key="2">
    <source>
        <dbReference type="ARBA" id="ARBA00022737"/>
    </source>
</evidence>
<protein>
    <recommendedName>
        <fullName evidence="3">Sulfurtransferase</fullName>
    </recommendedName>
</protein>